<dbReference type="InterPro" id="IPR007252">
    <property type="entry name" value="Nup84/Nup107"/>
</dbReference>
<feature type="compositionally biased region" description="Polar residues" evidence="8">
    <location>
        <begin position="8"/>
        <end position="18"/>
    </location>
</feature>
<keyword evidence="1 7" id="KW-0813">Transport</keyword>
<keyword evidence="5 7" id="KW-0906">Nuclear pore complex</keyword>
<dbReference type="Gene3D" id="1.20.190.50">
    <property type="match status" value="1"/>
</dbReference>
<keyword evidence="2" id="KW-0509">mRNA transport</keyword>
<name>A0A1V6NZY7_PENDC</name>
<dbReference type="Pfam" id="PF04121">
    <property type="entry name" value="Nup84_Nup100"/>
    <property type="match status" value="1"/>
</dbReference>
<evidence type="ECO:0000256" key="3">
    <source>
        <dbReference type="ARBA" id="ARBA00022927"/>
    </source>
</evidence>
<comment type="subunit">
    <text evidence="7">Part of the nuclear pore complex (NPC).</text>
</comment>
<keyword evidence="4 7" id="KW-0811">Translocation</keyword>
<dbReference type="GO" id="GO:0017056">
    <property type="term" value="F:structural constituent of nuclear pore"/>
    <property type="evidence" value="ECO:0007669"/>
    <property type="project" value="UniProtKB-UniRule"/>
</dbReference>
<evidence type="ECO:0000256" key="7">
    <source>
        <dbReference type="RuleBase" id="RU365072"/>
    </source>
</evidence>
<evidence type="ECO:0000256" key="6">
    <source>
        <dbReference type="ARBA" id="ARBA00023242"/>
    </source>
</evidence>
<keyword evidence="7" id="KW-0472">Membrane</keyword>
<dbReference type="OrthoDB" id="3098at2759"/>
<keyword evidence="6 7" id="KW-0539">Nucleus</keyword>
<feature type="compositionally biased region" description="Basic residues" evidence="8">
    <location>
        <begin position="824"/>
        <end position="836"/>
    </location>
</feature>
<evidence type="ECO:0000256" key="4">
    <source>
        <dbReference type="ARBA" id="ARBA00023010"/>
    </source>
</evidence>
<keyword evidence="10" id="KW-1185">Reference proteome</keyword>
<dbReference type="GO" id="GO:0031965">
    <property type="term" value="C:nuclear membrane"/>
    <property type="evidence" value="ECO:0007669"/>
    <property type="project" value="UniProtKB-SubCell"/>
</dbReference>
<evidence type="ECO:0000256" key="8">
    <source>
        <dbReference type="SAM" id="MobiDB-lite"/>
    </source>
</evidence>
<dbReference type="EMBL" id="MDYL01000025">
    <property type="protein sequence ID" value="OQD70281.1"/>
    <property type="molecule type" value="Genomic_DNA"/>
</dbReference>
<evidence type="ECO:0000313" key="9">
    <source>
        <dbReference type="EMBL" id="OQD70281.1"/>
    </source>
</evidence>
<evidence type="ECO:0000256" key="1">
    <source>
        <dbReference type="ARBA" id="ARBA00022448"/>
    </source>
</evidence>
<dbReference type="GO" id="GO:0006406">
    <property type="term" value="P:mRNA export from nucleus"/>
    <property type="evidence" value="ECO:0007669"/>
    <property type="project" value="TreeGrafter"/>
</dbReference>
<dbReference type="FunFam" id="1.10.3450.20:FF:000003">
    <property type="entry name" value="Nuclear pore complex protein"/>
    <property type="match status" value="1"/>
</dbReference>
<keyword evidence="3" id="KW-0653">Protein transport</keyword>
<dbReference type="GO" id="GO:0031080">
    <property type="term" value="C:nuclear pore outer ring"/>
    <property type="evidence" value="ECO:0007669"/>
    <property type="project" value="TreeGrafter"/>
</dbReference>
<feature type="region of interest" description="Disordered" evidence="8">
    <location>
        <begin position="817"/>
        <end position="850"/>
    </location>
</feature>
<comment type="subcellular location">
    <subcellularLocation>
        <location evidence="7">Nucleus</location>
        <location evidence="7">Nuclear pore complex</location>
    </subcellularLocation>
    <subcellularLocation>
        <location evidence="7">Nucleus membrane</location>
    </subcellularLocation>
</comment>
<comment type="function">
    <text evidence="7">Functions as a component of the nuclear pore complex (NPC).</text>
</comment>
<organism evidence="9 10">
    <name type="scientific">Penicillium decumbens</name>
    <dbReference type="NCBI Taxonomy" id="69771"/>
    <lineage>
        <taxon>Eukaryota</taxon>
        <taxon>Fungi</taxon>
        <taxon>Dikarya</taxon>
        <taxon>Ascomycota</taxon>
        <taxon>Pezizomycotina</taxon>
        <taxon>Eurotiomycetes</taxon>
        <taxon>Eurotiomycetidae</taxon>
        <taxon>Eurotiales</taxon>
        <taxon>Aspergillaceae</taxon>
        <taxon>Penicillium</taxon>
    </lineage>
</organism>
<evidence type="ECO:0000313" key="10">
    <source>
        <dbReference type="Proteomes" id="UP000191522"/>
    </source>
</evidence>
<comment type="similarity">
    <text evidence="7">Belongs to the nucleoporin Nup84/Nup107 family.</text>
</comment>
<reference evidence="10" key="1">
    <citation type="journal article" date="2017" name="Nat. Microbiol.">
        <title>Global analysis of biosynthetic gene clusters reveals vast potential of secondary metabolite production in Penicillium species.</title>
        <authorList>
            <person name="Nielsen J.C."/>
            <person name="Grijseels S."/>
            <person name="Prigent S."/>
            <person name="Ji B."/>
            <person name="Dainat J."/>
            <person name="Nielsen K.F."/>
            <person name="Frisvad J.C."/>
            <person name="Workman M."/>
            <person name="Nielsen J."/>
        </authorList>
    </citation>
    <scope>NUCLEOTIDE SEQUENCE [LARGE SCALE GENOMIC DNA]</scope>
    <source>
        <strain evidence="10">IBT 11843</strain>
    </source>
</reference>
<dbReference type="AlphaFoldDB" id="A0A1V6NZY7"/>
<accession>A0A1V6NZY7</accession>
<protein>
    <recommendedName>
        <fullName evidence="7">Nuclear pore complex protein</fullName>
    </recommendedName>
</protein>
<feature type="compositionally biased region" description="Acidic residues" evidence="8">
    <location>
        <begin position="29"/>
        <end position="70"/>
    </location>
</feature>
<feature type="region of interest" description="Disordered" evidence="8">
    <location>
        <begin position="1"/>
        <end position="83"/>
    </location>
</feature>
<sequence length="1051" mass="119124">MMAPLTRSAASTGATRRSQAPPKEHEIINIDEDEGEDEDIMDEEEEVYDEGEEVDYDEDQEMDETIDDVNGDGTSETGSAFPASERSLKSVLNFSSRSHDSPKLFTASGAQEVLQPLRRTADRVTRQIEAFADKLEQFKRKNANDEFHTVQAAYKLVESYRDLAQNAIQDINKEQTLRRAKMGFRSSGVQDAKADEEVRRLQLEVDTWRLLLNLISIDDPASRASFKEGRQSAFQNLHRYSTDREVWEEFLAADQYALECVIAMKWLEETSKTANQDLDGLILDMEAQAERGQGLWAHGWLFTKEAIKGHKRLRAWPQPLEPNDPNIIRSLLSNDQQRPLITQLDPDALTRQKQGLQRQDEFYERATWMACWKMLRQGENWTTIREWASNRLESWRAVSLCGSSVDAKSNHTRTPVDDGMTRLMNSRSQDSWRAACAALARNPDADDFQRAVYALLCGESEPAAKVCRSWDDFLYVHFNRTVLSRYQGFCKQFQRKLSHSPTTPVPFQPEPAGHADLQKYFQYLRGNERVAGEARNPFRNVQAAILSKGYDSFFTTLAQAVSQVSARHLEKASIIPSMAFSQVDESYLVAADDEEALKIATHLYLIVNSIGYARVDTQFRETASVIVTGYIAALESRGLYDLIPLYTSVLPQKISHNVMSKILIEITEPRERKQQVRLLQKHGVDMDAVLDAQWSWLSTGVSSLDSSGTVTGYPRVVKRENGVRVLMPPKKDLIGTFIADEDEKLIRSLEWLRYAGGQWSKICKLGAWLYRKFFVVGKLAAARELSHRMRLADLSQETFGFDIFQFPVFERVVAEDSTPASPSKSKRNSGHFHRRSLSNNGNGNGNGNGIAPLAPGDHALAYQQCIRMHNLETLAAGFDCLEHFAVVYDQISKTKRRRDSGTVKNHLQELEELLQLVEDNVGLILDEWLSTSMNDDEEEDYAYIRKTYLPELILDYHNALYYASHSLDKPTLLAQCMTVAIWVSNIPHLTSCFTEARRMSELMDALALASKAMVLTDAEGGDRVSENGQTLGIWRVKVPEDDESNLLQQGE</sequence>
<gene>
    <name evidence="9" type="ORF">PENDEC_c025G02571</name>
</gene>
<dbReference type="PANTHER" id="PTHR13003">
    <property type="entry name" value="NUP107-RELATED"/>
    <property type="match status" value="1"/>
</dbReference>
<evidence type="ECO:0000256" key="5">
    <source>
        <dbReference type="ARBA" id="ARBA00023132"/>
    </source>
</evidence>
<comment type="caution">
    <text evidence="9">The sequence shown here is derived from an EMBL/GenBank/DDBJ whole genome shotgun (WGS) entry which is preliminary data.</text>
</comment>
<dbReference type="Proteomes" id="UP000191522">
    <property type="component" value="Unassembled WGS sequence"/>
</dbReference>
<dbReference type="GO" id="GO:0006606">
    <property type="term" value="P:protein import into nucleus"/>
    <property type="evidence" value="ECO:0007669"/>
    <property type="project" value="TreeGrafter"/>
</dbReference>
<dbReference type="GO" id="GO:0000973">
    <property type="term" value="P:post-transcriptional tethering of RNA polymerase II gene DNA at nuclear periphery"/>
    <property type="evidence" value="ECO:0007669"/>
    <property type="project" value="TreeGrafter"/>
</dbReference>
<evidence type="ECO:0000256" key="2">
    <source>
        <dbReference type="ARBA" id="ARBA00022816"/>
    </source>
</evidence>
<dbReference type="Gene3D" id="1.10.3450.20">
    <property type="match status" value="1"/>
</dbReference>
<dbReference type="PANTHER" id="PTHR13003:SF2">
    <property type="entry name" value="NUCLEAR PORE COMPLEX PROTEIN NUP107"/>
    <property type="match status" value="1"/>
</dbReference>
<proteinExistence type="inferred from homology"/>
<dbReference type="OMA" id="RYQGFCK"/>
<dbReference type="STRING" id="69771.A0A1V6NZY7"/>